<dbReference type="STRING" id="1132855.GCA_000384255_00351"/>
<keyword evidence="1" id="KW-1133">Transmembrane helix</keyword>
<feature type="transmembrane region" description="Helical" evidence="1">
    <location>
        <begin position="83"/>
        <end position="106"/>
    </location>
</feature>
<organism evidence="2 3">
    <name type="scientific">Methylotenera mobilis</name>
    <dbReference type="NCBI Taxonomy" id="359408"/>
    <lineage>
        <taxon>Bacteria</taxon>
        <taxon>Pseudomonadati</taxon>
        <taxon>Pseudomonadota</taxon>
        <taxon>Betaproteobacteria</taxon>
        <taxon>Nitrosomonadales</taxon>
        <taxon>Methylophilaceae</taxon>
        <taxon>Methylotenera</taxon>
    </lineage>
</organism>
<evidence type="ECO:0000313" key="3">
    <source>
        <dbReference type="Proteomes" id="UP000264313"/>
    </source>
</evidence>
<dbReference type="AlphaFoldDB" id="A0A351RBD2"/>
<evidence type="ECO:0000256" key="1">
    <source>
        <dbReference type="SAM" id="Phobius"/>
    </source>
</evidence>
<gene>
    <name evidence="2" type="ORF">DCW48_07195</name>
</gene>
<keyword evidence="1" id="KW-0812">Transmembrane</keyword>
<feature type="non-terminal residue" evidence="2">
    <location>
        <position position="116"/>
    </location>
</feature>
<dbReference type="GO" id="GO:0016301">
    <property type="term" value="F:kinase activity"/>
    <property type="evidence" value="ECO:0007669"/>
    <property type="project" value="UniProtKB-KW"/>
</dbReference>
<evidence type="ECO:0000313" key="2">
    <source>
        <dbReference type="EMBL" id="HBA09353.1"/>
    </source>
</evidence>
<sequence length="116" mass="13007">MNDNILYQNITAQSELSLQARTIRIINVFRLILSLIFVLFSLYVGQENWGETQDASLFFSLSLAYSLFSFTLLLVAPVRSSALVFFNPVQIIIDIFFIIFIMHAAGGIQSGLGLLL</sequence>
<protein>
    <submittedName>
        <fullName evidence="2">Sensor histidine kinase</fullName>
    </submittedName>
</protein>
<dbReference type="Pfam" id="PF25323">
    <property type="entry name" value="6TM_PilS"/>
    <property type="match status" value="1"/>
</dbReference>
<feature type="transmembrane region" description="Helical" evidence="1">
    <location>
        <begin position="57"/>
        <end position="76"/>
    </location>
</feature>
<name>A0A351RBD2_9PROT</name>
<keyword evidence="1" id="KW-0472">Membrane</keyword>
<keyword evidence="2" id="KW-0418">Kinase</keyword>
<dbReference type="Proteomes" id="UP000264313">
    <property type="component" value="Unassembled WGS sequence"/>
</dbReference>
<keyword evidence="2" id="KW-0808">Transferase</keyword>
<dbReference type="EMBL" id="DNAA01000176">
    <property type="protein sequence ID" value="HBA09353.1"/>
    <property type="molecule type" value="Genomic_DNA"/>
</dbReference>
<feature type="transmembrane region" description="Helical" evidence="1">
    <location>
        <begin position="28"/>
        <end position="45"/>
    </location>
</feature>
<accession>A0A351RBD2</accession>
<reference evidence="2 3" key="1">
    <citation type="journal article" date="2018" name="Nat. Biotechnol.">
        <title>A standardized bacterial taxonomy based on genome phylogeny substantially revises the tree of life.</title>
        <authorList>
            <person name="Parks D.H."/>
            <person name="Chuvochina M."/>
            <person name="Waite D.W."/>
            <person name="Rinke C."/>
            <person name="Skarshewski A."/>
            <person name="Chaumeil P.A."/>
            <person name="Hugenholtz P."/>
        </authorList>
    </citation>
    <scope>NUCLEOTIDE SEQUENCE [LARGE SCALE GENOMIC DNA]</scope>
    <source>
        <strain evidence="2">UBA9958</strain>
    </source>
</reference>
<comment type="caution">
    <text evidence="2">The sequence shown here is derived from an EMBL/GenBank/DDBJ whole genome shotgun (WGS) entry which is preliminary data.</text>
</comment>
<proteinExistence type="predicted"/>